<dbReference type="SUPFAM" id="SSF161098">
    <property type="entry name" value="MetI-like"/>
    <property type="match status" value="1"/>
</dbReference>
<dbReference type="Gene3D" id="1.10.3720.10">
    <property type="entry name" value="MetI-like"/>
    <property type="match status" value="1"/>
</dbReference>
<dbReference type="eggNOG" id="COG4209">
    <property type="taxonomic scope" value="Bacteria"/>
</dbReference>
<sequence length="330" mass="36462">MSASRKTVATTAAAPSGDGAVVVDNIQLAKQAPLGVKIVRHFKRYGALWLMSLPAMCFIALFAYVPMYGLRLAFYNFNPREGLMGGTFAGFKYFNQFFKSGMFTNILGNTLRISLWTLVMGFICPIILALLINQIGSTKIKSFVQTVTYLPHFISTVVIVTMINIFLSPNTGLIGRLFPGKNLLADADLFTPLYWITEVWQHVGWNCIIYLAALSSVDLALYEAAKIDGAGRLQLIRYVDIPTILPTVGILLIMNMGNVLNVGFEKVFLMQNSMNLSASEVISTYTYRIGILGNQFSYATAIGLFNTLVNFFFLVLANIISKKASDTSIF</sequence>
<accession>A0A086ZY11</accession>
<feature type="transmembrane region" description="Helical" evidence="7">
    <location>
        <begin position="47"/>
        <end position="67"/>
    </location>
</feature>
<dbReference type="RefSeq" id="WP_043165206.1">
    <property type="nucleotide sequence ID" value="NZ_JDUV01000005.1"/>
</dbReference>
<name>A0A086ZY11_9BIFI</name>
<keyword evidence="6 7" id="KW-0472">Membrane</keyword>
<keyword evidence="5 7" id="KW-1133">Transmembrane helix</keyword>
<evidence type="ECO:0000256" key="5">
    <source>
        <dbReference type="ARBA" id="ARBA00022989"/>
    </source>
</evidence>
<dbReference type="Pfam" id="PF00528">
    <property type="entry name" value="BPD_transp_1"/>
    <property type="match status" value="1"/>
</dbReference>
<gene>
    <name evidence="9" type="ORF">BCAL_1142</name>
</gene>
<evidence type="ECO:0000313" key="9">
    <source>
        <dbReference type="EMBL" id="KFI51411.1"/>
    </source>
</evidence>
<evidence type="ECO:0000256" key="4">
    <source>
        <dbReference type="ARBA" id="ARBA00022692"/>
    </source>
</evidence>
<evidence type="ECO:0000256" key="6">
    <source>
        <dbReference type="ARBA" id="ARBA00023136"/>
    </source>
</evidence>
<feature type="domain" description="ABC transmembrane type-1" evidence="8">
    <location>
        <begin position="107"/>
        <end position="317"/>
    </location>
</feature>
<dbReference type="PROSITE" id="PS50928">
    <property type="entry name" value="ABC_TM1"/>
    <property type="match status" value="1"/>
</dbReference>
<comment type="caution">
    <text evidence="9">The sequence shown here is derived from an EMBL/GenBank/DDBJ whole genome shotgun (WGS) entry which is preliminary data.</text>
</comment>
<feature type="transmembrane region" description="Helical" evidence="7">
    <location>
        <begin position="296"/>
        <end position="320"/>
    </location>
</feature>
<dbReference type="EMBL" id="JGYS01000022">
    <property type="protein sequence ID" value="KFI51411.1"/>
    <property type="molecule type" value="Genomic_DNA"/>
</dbReference>
<evidence type="ECO:0000313" key="10">
    <source>
        <dbReference type="Proteomes" id="UP000029072"/>
    </source>
</evidence>
<dbReference type="InterPro" id="IPR035906">
    <property type="entry name" value="MetI-like_sf"/>
</dbReference>
<keyword evidence="4 7" id="KW-0812">Transmembrane</keyword>
<keyword evidence="2 7" id="KW-0813">Transport</keyword>
<reference evidence="9 10" key="1">
    <citation type="submission" date="2014-03" db="EMBL/GenBank/DDBJ databases">
        <title>Genomics of Bifidobacteria.</title>
        <authorList>
            <person name="Ventura M."/>
            <person name="Milani C."/>
            <person name="Lugli G.A."/>
        </authorList>
    </citation>
    <scope>NUCLEOTIDE SEQUENCE [LARGE SCALE GENOMIC DNA]</scope>
    <source>
        <strain evidence="9 10">DSM 23973</strain>
    </source>
</reference>
<dbReference type="Proteomes" id="UP000029072">
    <property type="component" value="Unassembled WGS sequence"/>
</dbReference>
<proteinExistence type="inferred from homology"/>
<dbReference type="AlphaFoldDB" id="A0A086ZY11"/>
<dbReference type="InterPro" id="IPR000515">
    <property type="entry name" value="MetI-like"/>
</dbReference>
<dbReference type="STRING" id="1437609.BCAL_1142"/>
<dbReference type="CDD" id="cd06261">
    <property type="entry name" value="TM_PBP2"/>
    <property type="match status" value="1"/>
</dbReference>
<dbReference type="PANTHER" id="PTHR43227:SF11">
    <property type="entry name" value="BLL4140 PROTEIN"/>
    <property type="match status" value="1"/>
</dbReference>
<feature type="transmembrane region" description="Helical" evidence="7">
    <location>
        <begin position="243"/>
        <end position="264"/>
    </location>
</feature>
<dbReference type="GO" id="GO:0005886">
    <property type="term" value="C:plasma membrane"/>
    <property type="evidence" value="ECO:0007669"/>
    <property type="project" value="UniProtKB-SubCell"/>
</dbReference>
<comment type="subcellular location">
    <subcellularLocation>
        <location evidence="1 7">Cell membrane</location>
        <topology evidence="1 7">Multi-pass membrane protein</topology>
    </subcellularLocation>
</comment>
<dbReference type="OrthoDB" id="9785836at2"/>
<feature type="transmembrane region" description="Helical" evidence="7">
    <location>
        <begin position="203"/>
        <end position="222"/>
    </location>
</feature>
<keyword evidence="3" id="KW-1003">Cell membrane</keyword>
<organism evidence="9 10">
    <name type="scientific">Bifidobacterium callitrichos DSM 23973</name>
    <dbReference type="NCBI Taxonomy" id="1437609"/>
    <lineage>
        <taxon>Bacteria</taxon>
        <taxon>Bacillati</taxon>
        <taxon>Actinomycetota</taxon>
        <taxon>Actinomycetes</taxon>
        <taxon>Bifidobacteriales</taxon>
        <taxon>Bifidobacteriaceae</taxon>
        <taxon>Bifidobacterium</taxon>
    </lineage>
</organism>
<evidence type="ECO:0000256" key="7">
    <source>
        <dbReference type="RuleBase" id="RU363032"/>
    </source>
</evidence>
<evidence type="ECO:0000256" key="1">
    <source>
        <dbReference type="ARBA" id="ARBA00004651"/>
    </source>
</evidence>
<feature type="transmembrane region" description="Helical" evidence="7">
    <location>
        <begin position="113"/>
        <end position="135"/>
    </location>
</feature>
<dbReference type="InterPro" id="IPR050809">
    <property type="entry name" value="UgpAE/MalFG_permease"/>
</dbReference>
<evidence type="ECO:0000256" key="2">
    <source>
        <dbReference type="ARBA" id="ARBA00022448"/>
    </source>
</evidence>
<feature type="transmembrane region" description="Helical" evidence="7">
    <location>
        <begin position="147"/>
        <end position="167"/>
    </location>
</feature>
<dbReference type="GO" id="GO:0055085">
    <property type="term" value="P:transmembrane transport"/>
    <property type="evidence" value="ECO:0007669"/>
    <property type="project" value="InterPro"/>
</dbReference>
<comment type="similarity">
    <text evidence="7">Belongs to the binding-protein-dependent transport system permease family.</text>
</comment>
<protein>
    <submittedName>
        <fullName evidence="9">Binding-protein-dependent transport system inner membrane protein</fullName>
    </submittedName>
</protein>
<evidence type="ECO:0000259" key="8">
    <source>
        <dbReference type="PROSITE" id="PS50928"/>
    </source>
</evidence>
<evidence type="ECO:0000256" key="3">
    <source>
        <dbReference type="ARBA" id="ARBA00022475"/>
    </source>
</evidence>
<dbReference type="PANTHER" id="PTHR43227">
    <property type="entry name" value="BLL4140 PROTEIN"/>
    <property type="match status" value="1"/>
</dbReference>